<reference evidence="3 4" key="1">
    <citation type="journal article" date="2020" name="Insects">
        <title>Bacteria Belonging to Pseudomonas typographi sp. nov. from the Bark Beetle Ips typographus Have Genomic Potential to Aid in the Host Ecology.</title>
        <authorList>
            <person name="Peral-Aranega E."/>
            <person name="Saati-Santamaria Z."/>
            <person name="Kolarik M."/>
            <person name="Rivas R."/>
            <person name="Garcia-Fraile P."/>
        </authorList>
    </citation>
    <scope>NUCLEOTIDE SEQUENCE [LARGE SCALE GENOMIC DNA]</scope>
    <source>
        <strain evidence="3 4">CA3A</strain>
    </source>
</reference>
<evidence type="ECO:0000259" key="2">
    <source>
        <dbReference type="Pfam" id="PF04961"/>
    </source>
</evidence>
<keyword evidence="1" id="KW-0472">Membrane</keyword>
<dbReference type="Pfam" id="PF04961">
    <property type="entry name" value="FTCD_C"/>
    <property type="match status" value="1"/>
</dbReference>
<evidence type="ECO:0000313" key="3">
    <source>
        <dbReference type="EMBL" id="MBD1602004.1"/>
    </source>
</evidence>
<dbReference type="SUPFAM" id="SSF101262">
    <property type="entry name" value="Methenyltetrahydrofolate cyclohydrolase-like"/>
    <property type="match status" value="1"/>
</dbReference>
<dbReference type="InterPro" id="IPR007044">
    <property type="entry name" value="Cyclodeamin/CycHdrlase"/>
</dbReference>
<dbReference type="Proteomes" id="UP000805841">
    <property type="component" value="Unassembled WGS sequence"/>
</dbReference>
<dbReference type="Gene3D" id="1.20.120.680">
    <property type="entry name" value="Formiminotetrahydrofolate cyclodeaminase monomer, up-and-down helical bundle"/>
    <property type="match status" value="1"/>
</dbReference>
<protein>
    <recommendedName>
        <fullName evidence="2">Cyclodeaminase/cyclohydrolase domain-containing protein</fullName>
    </recommendedName>
</protein>
<sequence length="171" mass="17460">MSVWSCTLAAFRGQVAANVPVPSCGATACVCAALGLALLLMALRNAQHKAPDADRQRLIEAAERLLPAPPSHAATDGRQNALNVTLGALAGACSCLEGLEPVEGSLPWVAAPLQSELVAAALILHAGLSALLLNVAADAGELDAAQEALDPQQMASQLQTAADEGLRRIRG</sequence>
<organism evidence="3 4">
    <name type="scientific">Pseudomonas typographi</name>
    <dbReference type="NCBI Taxonomy" id="2715964"/>
    <lineage>
        <taxon>Bacteria</taxon>
        <taxon>Pseudomonadati</taxon>
        <taxon>Pseudomonadota</taxon>
        <taxon>Gammaproteobacteria</taxon>
        <taxon>Pseudomonadales</taxon>
        <taxon>Pseudomonadaceae</taxon>
        <taxon>Pseudomonas</taxon>
    </lineage>
</organism>
<evidence type="ECO:0000256" key="1">
    <source>
        <dbReference type="SAM" id="Phobius"/>
    </source>
</evidence>
<feature type="transmembrane region" description="Helical" evidence="1">
    <location>
        <begin position="26"/>
        <end position="43"/>
    </location>
</feature>
<dbReference type="RefSeq" id="WP_190426265.1">
    <property type="nucleotide sequence ID" value="NZ_JAAOCA010000048.1"/>
</dbReference>
<dbReference type="EMBL" id="JAAOCA010000048">
    <property type="protein sequence ID" value="MBD1602004.1"/>
    <property type="molecule type" value="Genomic_DNA"/>
</dbReference>
<keyword evidence="1" id="KW-0812">Transmembrane</keyword>
<comment type="caution">
    <text evidence="3">The sequence shown here is derived from an EMBL/GenBank/DDBJ whole genome shotgun (WGS) entry which is preliminary data.</text>
</comment>
<proteinExistence type="predicted"/>
<accession>A0ABR7Z9L7</accession>
<gene>
    <name evidence="3" type="ORF">HAQ05_25330</name>
</gene>
<keyword evidence="1" id="KW-1133">Transmembrane helix</keyword>
<evidence type="ECO:0000313" key="4">
    <source>
        <dbReference type="Proteomes" id="UP000805841"/>
    </source>
</evidence>
<name>A0ABR7Z9L7_9PSED</name>
<keyword evidence="4" id="KW-1185">Reference proteome</keyword>
<feature type="domain" description="Cyclodeaminase/cyclohydrolase" evidence="2">
    <location>
        <begin position="8"/>
        <end position="64"/>
    </location>
</feature>
<dbReference type="InterPro" id="IPR036178">
    <property type="entry name" value="Formintransfe-cycloase-like_sf"/>
</dbReference>